<dbReference type="Pfam" id="PF12796">
    <property type="entry name" value="Ank_2"/>
    <property type="match status" value="1"/>
</dbReference>
<organism evidence="1">
    <name type="scientific">Phytophthora nicotianae</name>
    <name type="common">Potato buckeye rot agent</name>
    <name type="synonym">Phytophthora parasitica</name>
    <dbReference type="NCBI Taxonomy" id="4792"/>
    <lineage>
        <taxon>Eukaryota</taxon>
        <taxon>Sar</taxon>
        <taxon>Stramenopiles</taxon>
        <taxon>Oomycota</taxon>
        <taxon>Peronosporomycetes</taxon>
        <taxon>Peronosporales</taxon>
        <taxon>Peronosporaceae</taxon>
        <taxon>Phytophthora</taxon>
    </lineage>
</organism>
<dbReference type="InterPro" id="IPR002110">
    <property type="entry name" value="Ankyrin_rpt"/>
</dbReference>
<dbReference type="VEuPathDB" id="FungiDB:PPTG_11982"/>
<accession>W2M6I7</accession>
<dbReference type="SUPFAM" id="SSF48403">
    <property type="entry name" value="Ankyrin repeat"/>
    <property type="match status" value="1"/>
</dbReference>
<reference evidence="1" key="1">
    <citation type="submission" date="2013-11" db="EMBL/GenBank/DDBJ databases">
        <title>The Genome Sequence of Phytophthora parasitica IAC_01/95.</title>
        <authorList>
            <consortium name="The Broad Institute Genomics Platform"/>
            <person name="Russ C."/>
            <person name="Tyler B."/>
            <person name="Panabieres F."/>
            <person name="Shan W."/>
            <person name="Tripathy S."/>
            <person name="Grunwald N."/>
            <person name="Machado M."/>
            <person name="Johnson C.S."/>
            <person name="Arredondo F."/>
            <person name="Hong C."/>
            <person name="Coffey M."/>
            <person name="Young S.K."/>
            <person name="Zeng Q."/>
            <person name="Gargeya S."/>
            <person name="Fitzgerald M."/>
            <person name="Abouelleil A."/>
            <person name="Alvarado L."/>
            <person name="Chapman S.B."/>
            <person name="Gainer-Dewar J."/>
            <person name="Goldberg J."/>
            <person name="Griggs A."/>
            <person name="Gujja S."/>
            <person name="Hansen M."/>
            <person name="Howarth C."/>
            <person name="Imamovic A."/>
            <person name="Ireland A."/>
            <person name="Larimer J."/>
            <person name="McCowan C."/>
            <person name="Murphy C."/>
            <person name="Pearson M."/>
            <person name="Poon T.W."/>
            <person name="Priest M."/>
            <person name="Roberts A."/>
            <person name="Saif S."/>
            <person name="Shea T."/>
            <person name="Sykes S."/>
            <person name="Wortman J."/>
            <person name="Nusbaum C."/>
            <person name="Birren B."/>
        </authorList>
    </citation>
    <scope>NUCLEOTIDE SEQUENCE [LARGE SCALE GENOMIC DNA]</scope>
    <source>
        <strain evidence="1">IAC_01/95</strain>
    </source>
</reference>
<dbReference type="AlphaFoldDB" id="W2M6I7"/>
<dbReference type="Proteomes" id="UP000054532">
    <property type="component" value="Unassembled WGS sequence"/>
</dbReference>
<sequence>VMTAALSSDLTLLKWIEATTPELFHRAESRAKQVAFDAAPDRGCLKSVKWLVETFPGAVWPLGLAAHGGNLEMVQWLHEHANFDGAQLPGDFDDVGDVLELFSNVFLVEDFAGGENRLKPAGLRFVCGRRPRVTDSMDWAALGGHLDVLQWLDANRNDGCSPEAVNGAAEAGHFQILLWLNSHYSAQWTSQAMDYAAQGGQLEIVKWMHDNRTKVANTTAAMNSAAESGHLDVVKWLHGNRTEGTTSAMNNAAANGHLDVVKWLQVNRSEGCTTRAMDLAAGGGHLEMVRWLPSNRAEGCTTEAVDGAASERHLDVVKFLYVNRTEGWTT</sequence>
<dbReference type="PANTHER" id="PTHR46586:SF3">
    <property type="entry name" value="ANKYRIN REPEAT-CONTAINING PROTEIN"/>
    <property type="match status" value="1"/>
</dbReference>
<name>W2M6I7_PHYNI</name>
<dbReference type="PANTHER" id="PTHR46586">
    <property type="entry name" value="ANKYRIN REPEAT-CONTAINING PROTEIN"/>
    <property type="match status" value="1"/>
</dbReference>
<dbReference type="InterPro" id="IPR052050">
    <property type="entry name" value="SecEffector_AnkRepeat"/>
</dbReference>
<dbReference type="InterPro" id="IPR036770">
    <property type="entry name" value="Ankyrin_rpt-contain_sf"/>
</dbReference>
<feature type="non-terminal residue" evidence="1">
    <location>
        <position position="1"/>
    </location>
</feature>
<dbReference type="EMBL" id="KI696440">
    <property type="protein sequence ID" value="ETM31930.1"/>
    <property type="molecule type" value="Genomic_DNA"/>
</dbReference>
<gene>
    <name evidence="1" type="ORF">L914_20576</name>
</gene>
<dbReference type="Gene3D" id="1.25.40.20">
    <property type="entry name" value="Ankyrin repeat-containing domain"/>
    <property type="match status" value="1"/>
</dbReference>
<dbReference type="VEuPathDB" id="FungiDB:PPTG_06167"/>
<evidence type="ECO:0000313" key="1">
    <source>
        <dbReference type="EMBL" id="ETM31930.1"/>
    </source>
</evidence>
<proteinExistence type="predicted"/>
<protein>
    <submittedName>
        <fullName evidence="1">Uncharacterized protein</fullName>
    </submittedName>
</protein>